<feature type="non-terminal residue" evidence="1">
    <location>
        <position position="77"/>
    </location>
</feature>
<dbReference type="EMBL" id="PNHK01000089">
    <property type="protein sequence ID" value="PMD04409.1"/>
    <property type="molecule type" value="Genomic_DNA"/>
</dbReference>
<evidence type="ECO:0000313" key="1">
    <source>
        <dbReference type="EMBL" id="PMD04409.1"/>
    </source>
</evidence>
<comment type="caution">
    <text evidence="1">The sequence shown here is derived from an EMBL/GenBank/DDBJ whole genome shotgun (WGS) entry which is preliminary data.</text>
</comment>
<name>A0A2N6VJW7_9MICO</name>
<proteinExistence type="predicted"/>
<protein>
    <submittedName>
        <fullName evidence="1">Integrase</fullName>
    </submittedName>
</protein>
<accession>A0A2N6VJW7</accession>
<dbReference type="AlphaFoldDB" id="A0A2N6VJW7"/>
<dbReference type="Proteomes" id="UP000235598">
    <property type="component" value="Unassembled WGS sequence"/>
</dbReference>
<evidence type="ECO:0000313" key="2">
    <source>
        <dbReference type="Proteomes" id="UP000235598"/>
    </source>
</evidence>
<organism evidence="1 2">
    <name type="scientific">Brevibacterium paucivorans</name>
    <dbReference type="NCBI Taxonomy" id="170994"/>
    <lineage>
        <taxon>Bacteria</taxon>
        <taxon>Bacillati</taxon>
        <taxon>Actinomycetota</taxon>
        <taxon>Actinomycetes</taxon>
        <taxon>Micrococcales</taxon>
        <taxon>Brevibacteriaceae</taxon>
        <taxon>Brevibacterium</taxon>
    </lineage>
</organism>
<reference evidence="1 2" key="1">
    <citation type="submission" date="2017-09" db="EMBL/GenBank/DDBJ databases">
        <title>Bacterial strain isolated from the female urinary microbiota.</title>
        <authorList>
            <person name="Thomas-White K."/>
            <person name="Kumar N."/>
            <person name="Forster S."/>
            <person name="Putonti C."/>
            <person name="Lawley T."/>
            <person name="Wolfe A.J."/>
        </authorList>
    </citation>
    <scope>NUCLEOTIDE SEQUENCE [LARGE SCALE GENOMIC DNA]</scope>
    <source>
        <strain evidence="1 2">UMB1301</strain>
    </source>
</reference>
<sequence>MAPFMPVLVPLLRAEGEIKVTDAQAELLSGVSAATIDRMLKTERQRMTLRGRSRTKPGSLLKHQIPIRTFADWNDAE</sequence>
<gene>
    <name evidence="1" type="ORF">CJ199_12220</name>
</gene>